<dbReference type="Gene3D" id="3.30.920.50">
    <property type="entry name" value="Beta-1,3-glucanase, C-terminal domain"/>
    <property type="match status" value="1"/>
</dbReference>
<dbReference type="GeneID" id="8102620"/>
<gene>
    <name evidence="4" type="ORF">TSTA_093760</name>
</gene>
<sequence length="359" mass="40794">MEWIRYLGVYSDNSKDVNKLTRIISPKQAIWKYGSQLPDLWTKYYDDYIQKVWTCYSGDRRSMIDSQDPDRKMGIVACGIDADGLLCVSDSNNQEIWRIGGKPTTEDIFKDDSGPFKRYDTCPTWKNNVCHNLVAAFVRSRSTVIFSQRPMTSQEDKASGSLSINTETADKFSLVLLLVDHNVDQGYHEQKHRKYLPRWSRNRLIREGLGDLGLFAFEPFELVDRKLIILFALGLSHSSISMKAFMSHEAVFLRPFHVTALRCILEISVLLDPTGTRTEFQGSVGCGGFEGIECSSERTKYLQHMDLSVTFKVALHELFGHGTGKLLSELSPDEYNFDIKCPPVNPLTGKPIDTRRRGG</sequence>
<keyword evidence="1" id="KW-0479">Metal-binding</keyword>
<evidence type="ECO:0000313" key="5">
    <source>
        <dbReference type="Proteomes" id="UP000001745"/>
    </source>
</evidence>
<dbReference type="Proteomes" id="UP000001745">
    <property type="component" value="Unassembled WGS sequence"/>
</dbReference>
<dbReference type="GO" id="GO:0016787">
    <property type="term" value="F:hydrolase activity"/>
    <property type="evidence" value="ECO:0007669"/>
    <property type="project" value="UniProtKB-KW"/>
</dbReference>
<accession>B8M1P3</accession>
<proteinExistence type="predicted"/>
<dbReference type="InterPro" id="IPR039461">
    <property type="entry name" value="Peptidase_M49"/>
</dbReference>
<protein>
    <recommendedName>
        <fullName evidence="3">GH64 domain-containing protein</fullName>
    </recommendedName>
</protein>
<evidence type="ECO:0000259" key="3">
    <source>
        <dbReference type="Pfam" id="PF16483"/>
    </source>
</evidence>
<reference evidence="5" key="1">
    <citation type="journal article" date="2015" name="Genome Announc.">
        <title>Genome sequence of the AIDS-associated pathogen Penicillium marneffei (ATCC18224) and its near taxonomic relative Talaromyces stipitatus (ATCC10500).</title>
        <authorList>
            <person name="Nierman W.C."/>
            <person name="Fedorova-Abrams N.D."/>
            <person name="Andrianopoulos A."/>
        </authorList>
    </citation>
    <scope>NUCLEOTIDE SEQUENCE [LARGE SCALE GENOMIC DNA]</scope>
    <source>
        <strain evidence="5">ATCC 10500 / CBS 375.48 / QM 6759 / NRRL 1006</strain>
    </source>
</reference>
<feature type="domain" description="GH64" evidence="3">
    <location>
        <begin position="17"/>
        <end position="143"/>
    </location>
</feature>
<dbReference type="Pfam" id="PF03571">
    <property type="entry name" value="Peptidase_M49"/>
    <property type="match status" value="1"/>
</dbReference>
<dbReference type="HOGENOM" id="CLU_772021_0_0_1"/>
<organism evidence="4 5">
    <name type="scientific">Talaromyces stipitatus (strain ATCC 10500 / CBS 375.48 / QM 6759 / NRRL 1006)</name>
    <name type="common">Penicillium stipitatum</name>
    <dbReference type="NCBI Taxonomy" id="441959"/>
    <lineage>
        <taxon>Eukaryota</taxon>
        <taxon>Fungi</taxon>
        <taxon>Dikarya</taxon>
        <taxon>Ascomycota</taxon>
        <taxon>Pezizomycotina</taxon>
        <taxon>Eurotiomycetes</taxon>
        <taxon>Eurotiomycetidae</taxon>
        <taxon>Eurotiales</taxon>
        <taxon>Trichocomaceae</taxon>
        <taxon>Talaromyces</taxon>
        <taxon>Talaromyces sect. Talaromyces</taxon>
    </lineage>
</organism>
<dbReference type="InterPro" id="IPR042517">
    <property type="entry name" value="Glyco_hydro_64_N_2"/>
</dbReference>
<dbReference type="Pfam" id="PF16483">
    <property type="entry name" value="Glyco_hydro_64"/>
    <property type="match status" value="1"/>
</dbReference>
<dbReference type="EMBL" id="EQ962653">
    <property type="protein sequence ID" value="EED22130.1"/>
    <property type="molecule type" value="Genomic_DNA"/>
</dbReference>
<dbReference type="InParanoid" id="B8M1P3"/>
<name>B8M1P3_TALSN</name>
<dbReference type="OrthoDB" id="4365260at2759"/>
<evidence type="ECO:0000313" key="4">
    <source>
        <dbReference type="EMBL" id="EED22130.1"/>
    </source>
</evidence>
<evidence type="ECO:0000256" key="2">
    <source>
        <dbReference type="ARBA" id="ARBA00022801"/>
    </source>
</evidence>
<keyword evidence="5" id="KW-1185">Reference proteome</keyword>
<dbReference type="InterPro" id="IPR032477">
    <property type="entry name" value="Glyco_hydro_64"/>
</dbReference>
<evidence type="ECO:0000256" key="1">
    <source>
        <dbReference type="ARBA" id="ARBA00022723"/>
    </source>
</evidence>
<dbReference type="GO" id="GO:0046872">
    <property type="term" value="F:metal ion binding"/>
    <property type="evidence" value="ECO:0007669"/>
    <property type="project" value="UniProtKB-KW"/>
</dbReference>
<keyword evidence="2" id="KW-0378">Hydrolase</keyword>
<dbReference type="RefSeq" id="XP_002479093.1">
    <property type="nucleotide sequence ID" value="XM_002479048.1"/>
</dbReference>
<dbReference type="AlphaFoldDB" id="B8M1P3"/>
<dbReference type="VEuPathDB" id="FungiDB:TSTA_093760"/>